<name>A0AAV4FJ92_9GAST</name>
<keyword evidence="2" id="KW-1185">Reference proteome</keyword>
<proteinExistence type="predicted"/>
<accession>A0AAV4FJ92</accession>
<protein>
    <submittedName>
        <fullName evidence="1">Uncharacterized protein</fullName>
    </submittedName>
</protein>
<dbReference type="Proteomes" id="UP000762676">
    <property type="component" value="Unassembled WGS sequence"/>
</dbReference>
<sequence>MAQLMNYLSRSSKAAKKDGQKLLKTWTLRTRRHVWQTIIELDSDSRPLKRAPLISSGDIAKEIEERRKHTPNQSSEKLIMKEYKAIIDTKEAYIFLSAPKSR</sequence>
<reference evidence="1 2" key="1">
    <citation type="journal article" date="2021" name="Elife">
        <title>Chloroplast acquisition without the gene transfer in kleptoplastic sea slugs, Plakobranchus ocellatus.</title>
        <authorList>
            <person name="Maeda T."/>
            <person name="Takahashi S."/>
            <person name="Yoshida T."/>
            <person name="Shimamura S."/>
            <person name="Takaki Y."/>
            <person name="Nagai Y."/>
            <person name="Toyoda A."/>
            <person name="Suzuki Y."/>
            <person name="Arimoto A."/>
            <person name="Ishii H."/>
            <person name="Satoh N."/>
            <person name="Nishiyama T."/>
            <person name="Hasebe M."/>
            <person name="Maruyama T."/>
            <person name="Minagawa J."/>
            <person name="Obokata J."/>
            <person name="Shigenobu S."/>
        </authorList>
    </citation>
    <scope>NUCLEOTIDE SEQUENCE [LARGE SCALE GENOMIC DNA]</scope>
</reference>
<gene>
    <name evidence="1" type="ORF">ElyMa_003857200</name>
</gene>
<evidence type="ECO:0000313" key="2">
    <source>
        <dbReference type="Proteomes" id="UP000762676"/>
    </source>
</evidence>
<evidence type="ECO:0000313" key="1">
    <source>
        <dbReference type="EMBL" id="GFR73081.1"/>
    </source>
</evidence>
<comment type="caution">
    <text evidence="1">The sequence shown here is derived from an EMBL/GenBank/DDBJ whole genome shotgun (WGS) entry which is preliminary data.</text>
</comment>
<dbReference type="EMBL" id="BMAT01007869">
    <property type="protein sequence ID" value="GFR73081.1"/>
    <property type="molecule type" value="Genomic_DNA"/>
</dbReference>
<dbReference type="AlphaFoldDB" id="A0AAV4FJ92"/>
<organism evidence="1 2">
    <name type="scientific">Elysia marginata</name>
    <dbReference type="NCBI Taxonomy" id="1093978"/>
    <lineage>
        <taxon>Eukaryota</taxon>
        <taxon>Metazoa</taxon>
        <taxon>Spiralia</taxon>
        <taxon>Lophotrochozoa</taxon>
        <taxon>Mollusca</taxon>
        <taxon>Gastropoda</taxon>
        <taxon>Heterobranchia</taxon>
        <taxon>Euthyneura</taxon>
        <taxon>Panpulmonata</taxon>
        <taxon>Sacoglossa</taxon>
        <taxon>Placobranchoidea</taxon>
        <taxon>Plakobranchidae</taxon>
        <taxon>Elysia</taxon>
    </lineage>
</organism>